<proteinExistence type="inferred from homology"/>
<evidence type="ECO:0000256" key="6">
    <source>
        <dbReference type="ARBA" id="ARBA00022989"/>
    </source>
</evidence>
<evidence type="ECO:0000256" key="1">
    <source>
        <dbReference type="ARBA" id="ARBA00004225"/>
    </source>
</evidence>
<accession>A0A0K0FGN4</accession>
<keyword evidence="7" id="KW-0496">Mitochondrion</keyword>
<dbReference type="STRING" id="75913.A0A0K0FGN4"/>
<reference evidence="9" key="1">
    <citation type="submission" date="2014-07" db="EMBL/GenBank/DDBJ databases">
        <authorList>
            <person name="Martin A.A"/>
            <person name="De Silva N."/>
        </authorList>
    </citation>
    <scope>NUCLEOTIDE SEQUENCE</scope>
</reference>
<evidence type="ECO:0000256" key="2">
    <source>
        <dbReference type="ARBA" id="ARBA00005974"/>
    </source>
</evidence>
<keyword evidence="6" id="KW-1133">Transmembrane helix</keyword>
<protein>
    <submittedName>
        <fullName evidence="10">CTP synthase (glutamine hydrolyzing)</fullName>
    </submittedName>
</protein>
<dbReference type="GO" id="GO:0015075">
    <property type="term" value="F:monoatomic ion transmembrane transporter activity"/>
    <property type="evidence" value="ECO:0007669"/>
    <property type="project" value="InterPro"/>
</dbReference>
<keyword evidence="9" id="KW-1185">Reference proteome</keyword>
<comment type="similarity">
    <text evidence="2">Belongs to the sideroflexin family.</text>
</comment>
<keyword evidence="3" id="KW-0813">Transport</keyword>
<evidence type="ECO:0000313" key="10">
    <source>
        <dbReference type="WBParaSite" id="SVE_0803900.2"/>
    </source>
</evidence>
<evidence type="ECO:0000256" key="3">
    <source>
        <dbReference type="ARBA" id="ARBA00022448"/>
    </source>
</evidence>
<organism evidence="9 10">
    <name type="scientific">Strongyloides venezuelensis</name>
    <name type="common">Threadworm</name>
    <dbReference type="NCBI Taxonomy" id="75913"/>
    <lineage>
        <taxon>Eukaryota</taxon>
        <taxon>Metazoa</taxon>
        <taxon>Ecdysozoa</taxon>
        <taxon>Nematoda</taxon>
        <taxon>Chromadorea</taxon>
        <taxon>Rhabditida</taxon>
        <taxon>Tylenchina</taxon>
        <taxon>Panagrolaimomorpha</taxon>
        <taxon>Strongyloidoidea</taxon>
        <taxon>Strongyloididae</taxon>
        <taxon>Strongyloides</taxon>
    </lineage>
</organism>
<evidence type="ECO:0000256" key="8">
    <source>
        <dbReference type="ARBA" id="ARBA00023136"/>
    </source>
</evidence>
<keyword evidence="4" id="KW-0812">Transmembrane</keyword>
<dbReference type="GO" id="GO:0006865">
    <property type="term" value="P:amino acid transport"/>
    <property type="evidence" value="ECO:0007669"/>
    <property type="project" value="UniProtKB-KW"/>
</dbReference>
<dbReference type="Proteomes" id="UP000035680">
    <property type="component" value="Unassembled WGS sequence"/>
</dbReference>
<dbReference type="AlphaFoldDB" id="A0A0K0FGN4"/>
<dbReference type="GO" id="GO:0031966">
    <property type="term" value="C:mitochondrial membrane"/>
    <property type="evidence" value="ECO:0007669"/>
    <property type="project" value="UniProtKB-SubCell"/>
</dbReference>
<evidence type="ECO:0000313" key="9">
    <source>
        <dbReference type="Proteomes" id="UP000035680"/>
    </source>
</evidence>
<keyword evidence="5" id="KW-0029">Amino-acid transport</keyword>
<evidence type="ECO:0000256" key="7">
    <source>
        <dbReference type="ARBA" id="ARBA00023128"/>
    </source>
</evidence>
<dbReference type="InterPro" id="IPR004686">
    <property type="entry name" value="Mtc"/>
</dbReference>
<evidence type="ECO:0000256" key="4">
    <source>
        <dbReference type="ARBA" id="ARBA00022692"/>
    </source>
</evidence>
<evidence type="ECO:0000256" key="5">
    <source>
        <dbReference type="ARBA" id="ARBA00022970"/>
    </source>
</evidence>
<sequence>MTEDKTVAGYKIVGGFVKDKELPLDLQQTRFDQLTFAGRLKRFFEIINSLFLTFSSSYLEKCKKAVLIIKMIVNDIMILHITQKQERKHLFLDVLVLKHHVMLL</sequence>
<comment type="subcellular location">
    <subcellularLocation>
        <location evidence="1">Mitochondrion membrane</location>
        <topology evidence="1">Multi-pass membrane protein</topology>
    </subcellularLocation>
</comment>
<dbReference type="WBParaSite" id="SVE_0803900.2">
    <property type="protein sequence ID" value="SVE_0803900.2"/>
    <property type="gene ID" value="SVE_0803900"/>
</dbReference>
<dbReference type="Pfam" id="PF03820">
    <property type="entry name" value="SFXNs"/>
    <property type="match status" value="1"/>
</dbReference>
<reference evidence="10" key="2">
    <citation type="submission" date="2015-08" db="UniProtKB">
        <authorList>
            <consortium name="WormBaseParasite"/>
        </authorList>
    </citation>
    <scope>IDENTIFICATION</scope>
</reference>
<name>A0A0K0FGN4_STRVS</name>
<keyword evidence="8" id="KW-0472">Membrane</keyword>